<organism evidence="6 7">
    <name type="scientific">Saliphagus infecundisoli</name>
    <dbReference type="NCBI Taxonomy" id="1849069"/>
    <lineage>
        <taxon>Archaea</taxon>
        <taxon>Methanobacteriati</taxon>
        <taxon>Methanobacteriota</taxon>
        <taxon>Stenosarchaea group</taxon>
        <taxon>Halobacteria</taxon>
        <taxon>Halobacteriales</taxon>
        <taxon>Natrialbaceae</taxon>
        <taxon>Saliphagus</taxon>
    </lineage>
</organism>
<proteinExistence type="inferred from homology"/>
<dbReference type="PIRSF" id="PIRSF002181">
    <property type="entry name" value="Ribosomal_L13"/>
    <property type="match status" value="1"/>
</dbReference>
<dbReference type="HAMAP" id="MF_01366">
    <property type="entry name" value="Ribosomal_uL13"/>
    <property type="match status" value="1"/>
</dbReference>
<sequence>MSVAEFEADLVVDARDCIMGRVASQVAERALEGERIAVVNAEDAVITGDSEDVFDTYRTRLQLGSDRGPAYPKRPDTILKRSIRGMVPYKKPRGREAFENVRVYVGDPYEDDDAEILEGTSLDRLSNIRFVHLHEVSEQLGANVTW</sequence>
<keyword evidence="7" id="KW-1185">Reference proteome</keyword>
<evidence type="ECO:0000256" key="3">
    <source>
        <dbReference type="ARBA" id="ARBA00023274"/>
    </source>
</evidence>
<dbReference type="Proteomes" id="UP001595925">
    <property type="component" value="Unassembled WGS sequence"/>
</dbReference>
<evidence type="ECO:0000256" key="1">
    <source>
        <dbReference type="ARBA" id="ARBA00006227"/>
    </source>
</evidence>
<comment type="function">
    <text evidence="4">This protein is one of the early assembly proteins of the 50S ribosomal subunit, although it is not seen to bind rRNA by itself. It is important during the early stages of 50S assembly.</text>
</comment>
<reference evidence="6 7" key="1">
    <citation type="journal article" date="2019" name="Int. J. Syst. Evol. Microbiol.">
        <title>The Global Catalogue of Microorganisms (GCM) 10K type strain sequencing project: providing services to taxonomists for standard genome sequencing and annotation.</title>
        <authorList>
            <consortium name="The Broad Institute Genomics Platform"/>
            <consortium name="The Broad Institute Genome Sequencing Center for Infectious Disease"/>
            <person name="Wu L."/>
            <person name="Ma J."/>
        </authorList>
    </citation>
    <scope>NUCLEOTIDE SEQUENCE [LARGE SCALE GENOMIC DNA]</scope>
    <source>
        <strain evidence="6 7">CGMCC 1.15824</strain>
    </source>
</reference>
<dbReference type="RefSeq" id="WP_114575653.1">
    <property type="nucleotide sequence ID" value="NZ_JAIVEF010000001.1"/>
</dbReference>
<keyword evidence="2 4" id="KW-0689">Ribosomal protein</keyword>
<gene>
    <name evidence="4" type="primary">rpl13</name>
    <name evidence="6" type="ORF">ACFPFO_12940</name>
</gene>
<dbReference type="GO" id="GO:0003735">
    <property type="term" value="F:structural constituent of ribosome"/>
    <property type="evidence" value="ECO:0007669"/>
    <property type="project" value="UniProtKB-UniRule"/>
</dbReference>
<dbReference type="GO" id="GO:0006412">
    <property type="term" value="P:translation"/>
    <property type="evidence" value="ECO:0007669"/>
    <property type="project" value="UniProtKB-UniRule"/>
</dbReference>
<comment type="similarity">
    <text evidence="1 4 5">Belongs to the universal ribosomal protein uL13 family.</text>
</comment>
<dbReference type="GO" id="GO:0022625">
    <property type="term" value="C:cytosolic large ribosomal subunit"/>
    <property type="evidence" value="ECO:0007669"/>
    <property type="project" value="UniProtKB-UniRule"/>
</dbReference>
<dbReference type="PROSITE" id="PS00783">
    <property type="entry name" value="RIBOSOMAL_L13"/>
    <property type="match status" value="1"/>
</dbReference>
<dbReference type="PANTHER" id="PTHR11545:SF3">
    <property type="entry name" value="LARGE RIBOSOMAL SUBUNIT PROTEIN UL13"/>
    <property type="match status" value="1"/>
</dbReference>
<keyword evidence="3 4" id="KW-0687">Ribonucleoprotein</keyword>
<dbReference type="PANTHER" id="PTHR11545">
    <property type="entry name" value="RIBOSOMAL PROTEIN L13"/>
    <property type="match status" value="1"/>
</dbReference>
<dbReference type="InterPro" id="IPR005822">
    <property type="entry name" value="Ribosomal_uL13"/>
</dbReference>
<comment type="subunit">
    <text evidence="4">Part of the 50S ribosomal subunit.</text>
</comment>
<dbReference type="EMBL" id="JBHSJG010000036">
    <property type="protein sequence ID" value="MFC4988653.1"/>
    <property type="molecule type" value="Genomic_DNA"/>
</dbReference>
<accession>A0ABD5QG78</accession>
<comment type="caution">
    <text evidence="6">The sequence shown here is derived from an EMBL/GenBank/DDBJ whole genome shotgun (WGS) entry which is preliminary data.</text>
</comment>
<dbReference type="InterPro" id="IPR005823">
    <property type="entry name" value="Ribosomal_uL13_bac-type"/>
</dbReference>
<protein>
    <recommendedName>
        <fullName evidence="4">Large ribosomal subunit protein uL13</fullName>
    </recommendedName>
</protein>
<dbReference type="Pfam" id="PF00572">
    <property type="entry name" value="Ribosomal_L13"/>
    <property type="match status" value="1"/>
</dbReference>
<dbReference type="InterPro" id="IPR036899">
    <property type="entry name" value="Ribosomal_uL13_sf"/>
</dbReference>
<dbReference type="Gene3D" id="3.90.1180.10">
    <property type="entry name" value="Ribosomal protein L13"/>
    <property type="match status" value="1"/>
</dbReference>
<dbReference type="AlphaFoldDB" id="A0ABD5QG78"/>
<dbReference type="NCBIfam" id="TIGR01077">
    <property type="entry name" value="L13_A_E"/>
    <property type="match status" value="1"/>
</dbReference>
<dbReference type="NCBIfam" id="NF005004">
    <property type="entry name" value="PRK06394.1"/>
    <property type="match status" value="1"/>
</dbReference>
<evidence type="ECO:0000313" key="6">
    <source>
        <dbReference type="EMBL" id="MFC4988653.1"/>
    </source>
</evidence>
<evidence type="ECO:0000313" key="7">
    <source>
        <dbReference type="Proteomes" id="UP001595925"/>
    </source>
</evidence>
<evidence type="ECO:0000256" key="4">
    <source>
        <dbReference type="HAMAP-Rule" id="MF_01366"/>
    </source>
</evidence>
<dbReference type="InterPro" id="IPR005755">
    <property type="entry name" value="Ribosomal_uL13_euk/arc"/>
</dbReference>
<evidence type="ECO:0000256" key="2">
    <source>
        <dbReference type="ARBA" id="ARBA00022980"/>
    </source>
</evidence>
<dbReference type="SUPFAM" id="SSF52161">
    <property type="entry name" value="Ribosomal protein L13"/>
    <property type="match status" value="1"/>
</dbReference>
<dbReference type="InterPro" id="IPR023563">
    <property type="entry name" value="Ribosomal_uL13_CS"/>
</dbReference>
<name>A0ABD5QG78_9EURY</name>
<evidence type="ECO:0000256" key="5">
    <source>
        <dbReference type="RuleBase" id="RU003877"/>
    </source>
</evidence>